<protein>
    <submittedName>
        <fullName evidence="1">Uncharacterized protein</fullName>
    </submittedName>
</protein>
<dbReference type="AlphaFoldDB" id="A0A4S3JN77"/>
<dbReference type="EMBL" id="SOSA01000188">
    <property type="protein sequence ID" value="THC94801.1"/>
    <property type="molecule type" value="Genomic_DNA"/>
</dbReference>
<dbReference type="Proteomes" id="UP000308092">
    <property type="component" value="Unassembled WGS sequence"/>
</dbReference>
<organism evidence="1 2">
    <name type="scientific">Aspergillus tanneri</name>
    <dbReference type="NCBI Taxonomy" id="1220188"/>
    <lineage>
        <taxon>Eukaryota</taxon>
        <taxon>Fungi</taxon>
        <taxon>Dikarya</taxon>
        <taxon>Ascomycota</taxon>
        <taxon>Pezizomycotina</taxon>
        <taxon>Eurotiomycetes</taxon>
        <taxon>Eurotiomycetidae</taxon>
        <taxon>Eurotiales</taxon>
        <taxon>Aspergillaceae</taxon>
        <taxon>Aspergillus</taxon>
        <taxon>Aspergillus subgen. Circumdati</taxon>
    </lineage>
</organism>
<name>A0A4S3JN77_9EURO</name>
<proteinExistence type="predicted"/>
<keyword evidence="2" id="KW-1185">Reference proteome</keyword>
<dbReference type="VEuPathDB" id="FungiDB:EYZ11_005708"/>
<comment type="caution">
    <text evidence="1">The sequence shown here is derived from an EMBL/GenBank/DDBJ whole genome shotgun (WGS) entry which is preliminary data.</text>
</comment>
<reference evidence="1 2" key="1">
    <citation type="submission" date="2019-03" db="EMBL/GenBank/DDBJ databases">
        <title>The genome sequence of a newly discovered highly antifungal drug resistant Aspergillus species, Aspergillus tanneri NIH 1004.</title>
        <authorList>
            <person name="Mounaud S."/>
            <person name="Singh I."/>
            <person name="Joardar V."/>
            <person name="Pakala S."/>
            <person name="Pakala S."/>
            <person name="Venepally P."/>
            <person name="Hoover J."/>
            <person name="Nierman W."/>
            <person name="Chung J."/>
            <person name="Losada L."/>
        </authorList>
    </citation>
    <scope>NUCLEOTIDE SEQUENCE [LARGE SCALE GENOMIC DNA]</scope>
    <source>
        <strain evidence="1 2">NIH1004</strain>
    </source>
</reference>
<sequence length="53" mass="6264">MSSPRRDRIPVTFLLARCMWKFPHLHVLFNAVSTVGPKFSITPDYIHLPRIWD</sequence>
<evidence type="ECO:0000313" key="1">
    <source>
        <dbReference type="EMBL" id="THC94801.1"/>
    </source>
</evidence>
<accession>A0A4S3JN77</accession>
<evidence type="ECO:0000313" key="2">
    <source>
        <dbReference type="Proteomes" id="UP000308092"/>
    </source>
</evidence>
<gene>
    <name evidence="1" type="ORF">EYZ11_005708</name>
</gene>